<keyword evidence="3" id="KW-1185">Reference proteome</keyword>
<dbReference type="PANTHER" id="PTHR35525:SF3">
    <property type="entry name" value="BLL6575 PROTEIN"/>
    <property type="match status" value="1"/>
</dbReference>
<dbReference type="Proteomes" id="UP001595900">
    <property type="component" value="Unassembled WGS sequence"/>
</dbReference>
<gene>
    <name evidence="2" type="ORF">ACFOYW_00205</name>
</gene>
<dbReference type="Gene3D" id="1.10.3300.10">
    <property type="entry name" value="Jann2411-like domain"/>
    <property type="match status" value="1"/>
</dbReference>
<dbReference type="InterPro" id="IPR021005">
    <property type="entry name" value="Znf_CGNR"/>
</dbReference>
<accession>A0ABV8Q391</accession>
<name>A0ABV8Q391_9MICO</name>
<dbReference type="InterPro" id="IPR010852">
    <property type="entry name" value="ABATE"/>
</dbReference>
<dbReference type="Pfam" id="PF11706">
    <property type="entry name" value="zf-CGNR"/>
    <property type="match status" value="1"/>
</dbReference>
<feature type="domain" description="Zinc finger CGNR" evidence="1">
    <location>
        <begin position="132"/>
        <end position="173"/>
    </location>
</feature>
<dbReference type="PANTHER" id="PTHR35525">
    <property type="entry name" value="BLL6575 PROTEIN"/>
    <property type="match status" value="1"/>
</dbReference>
<dbReference type="SUPFAM" id="SSF160904">
    <property type="entry name" value="Jann2411-like"/>
    <property type="match status" value="1"/>
</dbReference>
<dbReference type="InterPro" id="IPR023286">
    <property type="entry name" value="ABATE_dom_sf"/>
</dbReference>
<evidence type="ECO:0000313" key="3">
    <source>
        <dbReference type="Proteomes" id="UP001595900"/>
    </source>
</evidence>
<proteinExistence type="predicted"/>
<comment type="caution">
    <text evidence="2">The sequence shown here is derived from an EMBL/GenBank/DDBJ whole genome shotgun (WGS) entry which is preliminary data.</text>
</comment>
<reference evidence="3" key="1">
    <citation type="journal article" date="2019" name="Int. J. Syst. Evol. Microbiol.">
        <title>The Global Catalogue of Microorganisms (GCM) 10K type strain sequencing project: providing services to taxonomists for standard genome sequencing and annotation.</title>
        <authorList>
            <consortium name="The Broad Institute Genomics Platform"/>
            <consortium name="The Broad Institute Genome Sequencing Center for Infectious Disease"/>
            <person name="Wu L."/>
            <person name="Ma J."/>
        </authorList>
    </citation>
    <scope>NUCLEOTIDE SEQUENCE [LARGE SCALE GENOMIC DNA]</scope>
    <source>
        <strain evidence="3">CGMCC 1.10363</strain>
    </source>
</reference>
<sequence length="176" mass="18883">MRFPLIGEPVAVDLANTIVRERGVDIDLLSDRAGIDEWLELHSGQLPSGPVDGEALLELRGALRELLEDVDAGRPVSAAAAAEINRAAVAAPVPQLRAGDGAALLSWERGGTEATLAAIAQNMLQVLAAGSRLRTCENHDCLLHFVAYDSRRRFCATARCSNRARQARHRGRQAAS</sequence>
<evidence type="ECO:0000259" key="1">
    <source>
        <dbReference type="Pfam" id="PF11706"/>
    </source>
</evidence>
<organism evidence="2 3">
    <name type="scientific">Gryllotalpicola reticulitermitis</name>
    <dbReference type="NCBI Taxonomy" id="1184153"/>
    <lineage>
        <taxon>Bacteria</taxon>
        <taxon>Bacillati</taxon>
        <taxon>Actinomycetota</taxon>
        <taxon>Actinomycetes</taxon>
        <taxon>Micrococcales</taxon>
        <taxon>Microbacteriaceae</taxon>
        <taxon>Gryllotalpicola</taxon>
    </lineage>
</organism>
<dbReference type="RefSeq" id="WP_390226523.1">
    <property type="nucleotide sequence ID" value="NZ_JBHSCN010000001.1"/>
</dbReference>
<dbReference type="EMBL" id="JBHSCN010000001">
    <property type="protein sequence ID" value="MFC4241778.1"/>
    <property type="molecule type" value="Genomic_DNA"/>
</dbReference>
<protein>
    <submittedName>
        <fullName evidence="2">CGNR zinc finger domain-containing protein</fullName>
    </submittedName>
</protein>
<dbReference type="Pfam" id="PF07336">
    <property type="entry name" value="ABATE"/>
    <property type="match status" value="1"/>
</dbReference>
<evidence type="ECO:0000313" key="2">
    <source>
        <dbReference type="EMBL" id="MFC4241778.1"/>
    </source>
</evidence>